<dbReference type="Proteomes" id="UP000276437">
    <property type="component" value="Chromosome"/>
</dbReference>
<feature type="domain" description="DUF1468" evidence="2">
    <location>
        <begin position="6"/>
        <end position="138"/>
    </location>
</feature>
<dbReference type="PROSITE" id="PS51257">
    <property type="entry name" value="PROKAR_LIPOPROTEIN"/>
    <property type="match status" value="1"/>
</dbReference>
<organism evidence="3 4">
    <name type="scientific">Methylomusa anaerophila</name>
    <dbReference type="NCBI Taxonomy" id="1930071"/>
    <lineage>
        <taxon>Bacteria</taxon>
        <taxon>Bacillati</taxon>
        <taxon>Bacillota</taxon>
        <taxon>Negativicutes</taxon>
        <taxon>Selenomonadales</taxon>
        <taxon>Sporomusaceae</taxon>
        <taxon>Methylomusa</taxon>
    </lineage>
</organism>
<dbReference type="Pfam" id="PF07331">
    <property type="entry name" value="TctB"/>
    <property type="match status" value="1"/>
</dbReference>
<proteinExistence type="predicted"/>
<gene>
    <name evidence="3" type="ORF">MAMMFC1_01886</name>
</gene>
<dbReference type="EMBL" id="AP018449">
    <property type="protein sequence ID" value="BBB91215.1"/>
    <property type="molecule type" value="Genomic_DNA"/>
</dbReference>
<keyword evidence="4" id="KW-1185">Reference proteome</keyword>
<keyword evidence="1" id="KW-0812">Transmembrane</keyword>
<reference evidence="3 4" key="1">
    <citation type="journal article" date="2018" name="Int. J. Syst. Evol. Microbiol.">
        <title>Methylomusa anaerophila gen. nov., sp. nov., an anaerobic methanol-utilizing bacterium isolated from a microbial fuel cell.</title>
        <authorList>
            <person name="Amano N."/>
            <person name="Yamamuro A."/>
            <person name="Miyahara M."/>
            <person name="Kouzuma A."/>
            <person name="Abe T."/>
            <person name="Watanabe K."/>
        </authorList>
    </citation>
    <scope>NUCLEOTIDE SEQUENCE [LARGE SCALE GENOMIC DNA]</scope>
    <source>
        <strain evidence="3 4">MMFC1</strain>
    </source>
</reference>
<dbReference type="RefSeq" id="WP_126308266.1">
    <property type="nucleotide sequence ID" value="NZ_AP018449.1"/>
</dbReference>
<evidence type="ECO:0000313" key="4">
    <source>
        <dbReference type="Proteomes" id="UP000276437"/>
    </source>
</evidence>
<evidence type="ECO:0000259" key="2">
    <source>
        <dbReference type="Pfam" id="PF07331"/>
    </source>
</evidence>
<accession>A0A348AJG7</accession>
<protein>
    <submittedName>
        <fullName evidence="3">Tripartite tricarboxylate transporter TctB family protein</fullName>
    </submittedName>
</protein>
<dbReference type="OrthoDB" id="1683461at2"/>
<dbReference type="InterPro" id="IPR009936">
    <property type="entry name" value="DUF1468"/>
</dbReference>
<evidence type="ECO:0000313" key="3">
    <source>
        <dbReference type="EMBL" id="BBB91215.1"/>
    </source>
</evidence>
<feature type="transmembrane region" description="Helical" evidence="1">
    <location>
        <begin position="74"/>
        <end position="103"/>
    </location>
</feature>
<sequence>MTEKALSIFFLLFSCTYLFLARELAFGTAAAPKTGFLPTLAGITAVILGMVITIRQLLQKQLAAIVINWRKLSFVIIGLLCYLILLKITGYIAATLFFMFYLFKVADTPGWILPGALAAVIAVGFYYVFTGLLDIQLP</sequence>
<feature type="transmembrane region" description="Helical" evidence="1">
    <location>
        <begin position="109"/>
        <end position="129"/>
    </location>
</feature>
<name>A0A348AJG7_9FIRM</name>
<keyword evidence="1" id="KW-1133">Transmembrane helix</keyword>
<evidence type="ECO:0000256" key="1">
    <source>
        <dbReference type="SAM" id="Phobius"/>
    </source>
</evidence>
<keyword evidence="1" id="KW-0472">Membrane</keyword>
<dbReference type="AlphaFoldDB" id="A0A348AJG7"/>
<dbReference type="KEGG" id="mana:MAMMFC1_01886"/>
<feature type="transmembrane region" description="Helical" evidence="1">
    <location>
        <begin position="35"/>
        <end position="54"/>
    </location>
</feature>